<evidence type="ECO:0000313" key="2">
    <source>
        <dbReference type="Proteomes" id="UP000245910"/>
    </source>
</evidence>
<evidence type="ECO:0000313" key="1">
    <source>
        <dbReference type="EMBL" id="CEI68276.1"/>
    </source>
</evidence>
<sequence>MCQLTTTAMICEICRRLVTYTFTISLCRSEKCIQQDVQDNSNSPSRELEANHKTESKLCISMEA</sequence>
<keyword evidence="2" id="KW-1185">Reference proteome</keyword>
<dbReference type="AlphaFoldDB" id="A0A2L2TVC6"/>
<dbReference type="EMBL" id="LN649231">
    <property type="protein sequence ID" value="CEI68276.1"/>
    <property type="molecule type" value="Genomic_DNA"/>
</dbReference>
<protein>
    <submittedName>
        <fullName evidence="1">Uncharacterized protein</fullName>
    </submittedName>
</protein>
<accession>A0A2L2TVC6</accession>
<name>A0A2L2TVC6_9HYPO</name>
<proteinExistence type="predicted"/>
<dbReference type="Proteomes" id="UP000245910">
    <property type="component" value="Chromosome III"/>
</dbReference>
<organism evidence="1 2">
    <name type="scientific">Fusarium venenatum</name>
    <dbReference type="NCBI Taxonomy" id="56646"/>
    <lineage>
        <taxon>Eukaryota</taxon>
        <taxon>Fungi</taxon>
        <taxon>Dikarya</taxon>
        <taxon>Ascomycota</taxon>
        <taxon>Pezizomycotina</taxon>
        <taxon>Sordariomycetes</taxon>
        <taxon>Hypocreomycetidae</taxon>
        <taxon>Hypocreales</taxon>
        <taxon>Nectriaceae</taxon>
        <taxon>Fusarium</taxon>
    </lineage>
</organism>
<reference evidence="2" key="1">
    <citation type="submission" date="2014-10" db="EMBL/GenBank/DDBJ databases">
        <authorList>
            <person name="King R."/>
        </authorList>
    </citation>
    <scope>NUCLEOTIDE SEQUENCE [LARGE SCALE GENOMIC DNA]</scope>
    <source>
        <strain evidence="2">A3/5</strain>
    </source>
</reference>